<name>A0ABQ0GKT7_9PEZI</name>
<dbReference type="PANTHER" id="PTHR42760">
    <property type="entry name" value="SHORT-CHAIN DEHYDROGENASES/REDUCTASES FAMILY MEMBER"/>
    <property type="match status" value="1"/>
</dbReference>
<evidence type="ECO:0000256" key="3">
    <source>
        <dbReference type="RuleBase" id="RU000363"/>
    </source>
</evidence>
<keyword evidence="2" id="KW-0521">NADP</keyword>
<dbReference type="Gene3D" id="3.40.50.720">
    <property type="entry name" value="NAD(P)-binding Rossmann-like Domain"/>
    <property type="match status" value="1"/>
</dbReference>
<dbReference type="InterPro" id="IPR036291">
    <property type="entry name" value="NAD(P)-bd_dom_sf"/>
</dbReference>
<proteinExistence type="inferred from homology"/>
<dbReference type="GeneID" id="98179322"/>
<comment type="caution">
    <text evidence="4">The sequence shown here is derived from an EMBL/GenBank/DDBJ whole genome shotgun (WGS) entry which is preliminary data.</text>
</comment>
<accession>A0ABQ0GKT7</accession>
<comment type="similarity">
    <text evidence="1 3">Belongs to the short-chain dehydrogenases/reductases (SDR) family.</text>
</comment>
<dbReference type="InterPro" id="IPR020904">
    <property type="entry name" value="Sc_DH/Rdtase_CS"/>
</dbReference>
<dbReference type="PROSITE" id="PS00061">
    <property type="entry name" value="ADH_SHORT"/>
    <property type="match status" value="1"/>
</dbReference>
<keyword evidence="5" id="KW-1185">Reference proteome</keyword>
<sequence>MLLLRASRQSFQLTPLAAPLIRGGLTSQHRHLRYARLFSSDPHGRPSRTAIVTGAARGIGRSIAVRLAQDGYSITANDLPALQSELDALTAELQSTYGVRAYTHAADVSSPEQVGELVRASVDKLGPLDTMVANAGIAQVKPLLELTPDDWKRMFEVNVAGVHYCFQAAARAMIAQAEGKKEGDRLAGKLISAASIVAFKPFAQLGHYSASKWAVRGLSQVYAMELAKHKITVNAYAPGIVDTKMWELIDAGLGKREGKAKGEMIRRYSDELIALGRTSVPEDVAGLVSFLASKDADYITGQTYIVDGGIIYT</sequence>
<dbReference type="EMBL" id="BAAFSV010000005">
    <property type="protein sequence ID" value="GAB1318369.1"/>
    <property type="molecule type" value="Genomic_DNA"/>
</dbReference>
<dbReference type="SUPFAM" id="SSF51735">
    <property type="entry name" value="NAD(P)-binding Rossmann-fold domains"/>
    <property type="match status" value="1"/>
</dbReference>
<dbReference type="RefSeq" id="XP_070920100.1">
    <property type="nucleotide sequence ID" value="XM_071063999.1"/>
</dbReference>
<protein>
    <submittedName>
        <fullName evidence="4">Acetoin reductase</fullName>
    </submittedName>
</protein>
<dbReference type="InterPro" id="IPR002347">
    <property type="entry name" value="SDR_fam"/>
</dbReference>
<reference evidence="4 5" key="1">
    <citation type="submission" date="2024-09" db="EMBL/GenBank/DDBJ databases">
        <title>Itraconazole resistance in Madurella fahalii resulting from another homologue of gene encoding cytochrome P450 14-alpha sterol demethylase (CYP51).</title>
        <authorList>
            <person name="Yoshioka I."/>
            <person name="Fahal A.H."/>
            <person name="Kaneko S."/>
            <person name="Yaguchi T."/>
        </authorList>
    </citation>
    <scope>NUCLEOTIDE SEQUENCE [LARGE SCALE GENOMIC DNA]</scope>
    <source>
        <strain evidence="4 5">IFM 68171</strain>
    </source>
</reference>
<dbReference type="PRINTS" id="PR00081">
    <property type="entry name" value="GDHRDH"/>
</dbReference>
<evidence type="ECO:0000313" key="4">
    <source>
        <dbReference type="EMBL" id="GAB1318369.1"/>
    </source>
</evidence>
<dbReference type="Proteomes" id="UP001628179">
    <property type="component" value="Unassembled WGS sequence"/>
</dbReference>
<evidence type="ECO:0000256" key="1">
    <source>
        <dbReference type="ARBA" id="ARBA00006484"/>
    </source>
</evidence>
<gene>
    <name evidence="4" type="ORF">MFIFM68171_08579</name>
</gene>
<dbReference type="PANTHER" id="PTHR42760:SF121">
    <property type="entry name" value="3-OXOACYL-(ACYL-CARRIER-PROTEIN) REDUCTASE"/>
    <property type="match status" value="1"/>
</dbReference>
<organism evidence="4 5">
    <name type="scientific">Madurella fahalii</name>
    <dbReference type="NCBI Taxonomy" id="1157608"/>
    <lineage>
        <taxon>Eukaryota</taxon>
        <taxon>Fungi</taxon>
        <taxon>Dikarya</taxon>
        <taxon>Ascomycota</taxon>
        <taxon>Pezizomycotina</taxon>
        <taxon>Sordariomycetes</taxon>
        <taxon>Sordariomycetidae</taxon>
        <taxon>Sordariales</taxon>
        <taxon>Sordariales incertae sedis</taxon>
        <taxon>Madurella</taxon>
    </lineage>
</organism>
<dbReference type="Pfam" id="PF00106">
    <property type="entry name" value="adh_short"/>
    <property type="match status" value="1"/>
</dbReference>
<dbReference type="PRINTS" id="PR00080">
    <property type="entry name" value="SDRFAMILY"/>
</dbReference>
<evidence type="ECO:0000313" key="5">
    <source>
        <dbReference type="Proteomes" id="UP001628179"/>
    </source>
</evidence>
<evidence type="ECO:0000256" key="2">
    <source>
        <dbReference type="ARBA" id="ARBA00022857"/>
    </source>
</evidence>